<proteinExistence type="predicted"/>
<dbReference type="InterPro" id="IPR020616">
    <property type="entry name" value="Thiolase_N"/>
</dbReference>
<evidence type="ECO:0000259" key="1">
    <source>
        <dbReference type="Pfam" id="PF00108"/>
    </source>
</evidence>
<evidence type="ECO:0000313" key="3">
    <source>
        <dbReference type="EMBL" id="EKT78258.1"/>
    </source>
</evidence>
<dbReference type="Pfam" id="PF22691">
    <property type="entry name" value="Thiolase_C_1"/>
    <property type="match status" value="1"/>
</dbReference>
<accession>K8X9Q7</accession>
<dbReference type="RefSeq" id="WP_005262667.1">
    <property type="nucleotide sequence ID" value="NZ_AJYC02000110.1"/>
</dbReference>
<dbReference type="PANTHER" id="PTHR42870:SF1">
    <property type="entry name" value="NON-SPECIFIC LIPID-TRANSFER PROTEIN-LIKE 2"/>
    <property type="match status" value="1"/>
</dbReference>
<dbReference type="InterPro" id="IPR016039">
    <property type="entry name" value="Thiolase-like"/>
</dbReference>
<evidence type="ECO:0000313" key="4">
    <source>
        <dbReference type="Proteomes" id="UP000005951"/>
    </source>
</evidence>
<dbReference type="SUPFAM" id="SSF53901">
    <property type="entry name" value="Thiolase-like"/>
    <property type="match status" value="2"/>
</dbReference>
<dbReference type="Gene3D" id="3.40.47.10">
    <property type="match status" value="1"/>
</dbReference>
<gene>
    <name evidence="3" type="ORF">WSS_A33255</name>
</gene>
<organism evidence="3 4">
    <name type="scientific">Rhodococcus opacus M213</name>
    <dbReference type="NCBI Taxonomy" id="1129896"/>
    <lineage>
        <taxon>Bacteria</taxon>
        <taxon>Bacillati</taxon>
        <taxon>Actinomycetota</taxon>
        <taxon>Actinomycetes</taxon>
        <taxon>Mycobacteriales</taxon>
        <taxon>Nocardiaceae</taxon>
        <taxon>Rhodococcus</taxon>
    </lineage>
</organism>
<comment type="caution">
    <text evidence="3">The sequence shown here is derived from an EMBL/GenBank/DDBJ whole genome shotgun (WGS) entry which is preliminary data.</text>
</comment>
<dbReference type="PIRSF" id="PIRSF000429">
    <property type="entry name" value="Ac-CoA_Ac_transf"/>
    <property type="match status" value="1"/>
</dbReference>
<reference evidence="3 4" key="1">
    <citation type="journal article" date="2013" name="Genome Announc.">
        <title>Draft Genome Sequence of Rhodococcus opacus Strain M213 Shows a Diverse Catabolic Potential.</title>
        <authorList>
            <person name="Pathak A."/>
            <person name="Green S.J."/>
            <person name="Ogram A."/>
            <person name="Chauhan A."/>
        </authorList>
    </citation>
    <scope>NUCLEOTIDE SEQUENCE [LARGE SCALE GENOMIC DNA]</scope>
    <source>
        <strain evidence="3 4">M213</strain>
    </source>
</reference>
<dbReference type="PANTHER" id="PTHR42870">
    <property type="entry name" value="ACETYL-COA C-ACETYLTRANSFERASE"/>
    <property type="match status" value="1"/>
</dbReference>
<dbReference type="AlphaFoldDB" id="K8X9Q7"/>
<name>K8X9Q7_RHOOP</name>
<dbReference type="EMBL" id="AJYC02000110">
    <property type="protein sequence ID" value="EKT78258.1"/>
    <property type="molecule type" value="Genomic_DNA"/>
</dbReference>
<dbReference type="Proteomes" id="UP000005951">
    <property type="component" value="Unassembled WGS sequence"/>
</dbReference>
<feature type="domain" description="Thiolase N-terminal" evidence="1">
    <location>
        <begin position="8"/>
        <end position="224"/>
    </location>
</feature>
<evidence type="ECO:0000259" key="2">
    <source>
        <dbReference type="Pfam" id="PF22691"/>
    </source>
</evidence>
<dbReference type="InterPro" id="IPR055140">
    <property type="entry name" value="Thiolase_C_2"/>
</dbReference>
<sequence>MPERNATIVGYGLTEVGKVFGKTARGFAAEAVRLAVADAGLSLGDVDGLLVNARAGTDLNLTLARTLGLENLRLLSEINAFGASSAIMIAQASKAVLSGEAETVVCVFADDPKKQNTGGAHAYRASSLTATGFRSAETAAGFTSVNHRYALAARRYMDHYGLISSHLGAVAVSQRAWALDNPVAQMRSPLTLDEYHQSRWVVEPLHLLDCCLVSNGGAAVVVTTPERARDLPNTPVYVRGWGQAHPGYVLERDSDFGLVTGAAISGPAALKMAGMTVDDIDLREIYDCYTYTLLVTLEDYGFCGKGEAGELAASGALAPGGTLPTNTGGGQLSSFYLWGMTPLIEALTQLRGEGGRRQVREHATAIVSGNGGILDHHGTLVLATSSA</sequence>
<feature type="domain" description="Thiolase C-terminal" evidence="2">
    <location>
        <begin position="242"/>
        <end position="383"/>
    </location>
</feature>
<dbReference type="Pfam" id="PF00108">
    <property type="entry name" value="Thiolase_N"/>
    <property type="match status" value="1"/>
</dbReference>
<dbReference type="InterPro" id="IPR002155">
    <property type="entry name" value="Thiolase"/>
</dbReference>
<dbReference type="GO" id="GO:0016747">
    <property type="term" value="F:acyltransferase activity, transferring groups other than amino-acyl groups"/>
    <property type="evidence" value="ECO:0007669"/>
    <property type="project" value="InterPro"/>
</dbReference>
<dbReference type="CDD" id="cd00829">
    <property type="entry name" value="SCP-x_thiolase"/>
    <property type="match status" value="1"/>
</dbReference>
<protein>
    <submittedName>
        <fullName evidence="3">Sterol carrier protein</fullName>
    </submittedName>
</protein>